<feature type="transmembrane region" description="Helical" evidence="1">
    <location>
        <begin position="30"/>
        <end position="48"/>
    </location>
</feature>
<keyword evidence="1" id="KW-0812">Transmembrane</keyword>
<dbReference type="Proteomes" id="UP001597304">
    <property type="component" value="Unassembled WGS sequence"/>
</dbReference>
<dbReference type="EMBL" id="JBHUEJ010000049">
    <property type="protein sequence ID" value="MFD1712772.1"/>
    <property type="molecule type" value="Genomic_DNA"/>
</dbReference>
<gene>
    <name evidence="2" type="ORF">ACFSF0_19415</name>
</gene>
<evidence type="ECO:0000313" key="3">
    <source>
        <dbReference type="Proteomes" id="UP001597304"/>
    </source>
</evidence>
<keyword evidence="1" id="KW-1133">Transmembrane helix</keyword>
<comment type="caution">
    <text evidence="2">The sequence shown here is derived from an EMBL/GenBank/DDBJ whole genome shotgun (WGS) entry which is preliminary data.</text>
</comment>
<feature type="transmembrane region" description="Helical" evidence="1">
    <location>
        <begin position="54"/>
        <end position="73"/>
    </location>
</feature>
<feature type="transmembrane region" description="Helical" evidence="1">
    <location>
        <begin position="6"/>
        <end position="23"/>
    </location>
</feature>
<protein>
    <recommendedName>
        <fullName evidence="4">Nicotinamide riboside transporter PnuC</fullName>
    </recommendedName>
</protein>
<accession>A0ABW4KXI3</accession>
<sequence>MNPVHLEWLGAAFGLSGSFLLASTTRHSRYAWLLFAVSNVSLAAFAAIHSYFGLLLLNLGFGVSSSLGIYNNFWRVK</sequence>
<keyword evidence="3" id="KW-1185">Reference proteome</keyword>
<organism evidence="2 3">
    <name type="scientific">Ottowia flava</name>
    <dbReference type="NCBI Taxonomy" id="2675430"/>
    <lineage>
        <taxon>Bacteria</taxon>
        <taxon>Pseudomonadati</taxon>
        <taxon>Pseudomonadota</taxon>
        <taxon>Betaproteobacteria</taxon>
        <taxon>Burkholderiales</taxon>
        <taxon>Comamonadaceae</taxon>
        <taxon>Ottowia</taxon>
    </lineage>
</organism>
<keyword evidence="1" id="KW-0472">Membrane</keyword>
<evidence type="ECO:0000256" key="1">
    <source>
        <dbReference type="SAM" id="Phobius"/>
    </source>
</evidence>
<dbReference type="RefSeq" id="WP_036595182.1">
    <property type="nucleotide sequence ID" value="NZ_JBHUEJ010000049.1"/>
</dbReference>
<evidence type="ECO:0000313" key="2">
    <source>
        <dbReference type="EMBL" id="MFD1712772.1"/>
    </source>
</evidence>
<name>A0ABW4KXI3_9BURK</name>
<evidence type="ECO:0008006" key="4">
    <source>
        <dbReference type="Google" id="ProtNLM"/>
    </source>
</evidence>
<proteinExistence type="predicted"/>
<reference evidence="3" key="1">
    <citation type="journal article" date="2019" name="Int. J. Syst. Evol. Microbiol.">
        <title>The Global Catalogue of Microorganisms (GCM) 10K type strain sequencing project: providing services to taxonomists for standard genome sequencing and annotation.</title>
        <authorList>
            <consortium name="The Broad Institute Genomics Platform"/>
            <consortium name="The Broad Institute Genome Sequencing Center for Infectious Disease"/>
            <person name="Wu L."/>
            <person name="Ma J."/>
        </authorList>
    </citation>
    <scope>NUCLEOTIDE SEQUENCE [LARGE SCALE GENOMIC DNA]</scope>
    <source>
        <strain evidence="3">LMG 29247</strain>
    </source>
</reference>